<evidence type="ECO:0000256" key="1">
    <source>
        <dbReference type="SAM" id="MobiDB-lite"/>
    </source>
</evidence>
<protein>
    <submittedName>
        <fullName evidence="3">Heavy-metal-associated domain-containing protein</fullName>
    </submittedName>
</protein>
<evidence type="ECO:0000313" key="3">
    <source>
        <dbReference type="EMBL" id="MFC4989320.1"/>
    </source>
</evidence>
<dbReference type="SUPFAM" id="SSF55008">
    <property type="entry name" value="HMA, heavy metal-associated domain"/>
    <property type="match status" value="1"/>
</dbReference>
<dbReference type="PROSITE" id="PS50846">
    <property type="entry name" value="HMA_2"/>
    <property type="match status" value="1"/>
</dbReference>
<keyword evidence="4" id="KW-1185">Reference proteome</keyword>
<evidence type="ECO:0000313" key="4">
    <source>
        <dbReference type="Proteomes" id="UP001595925"/>
    </source>
</evidence>
<dbReference type="InterPro" id="IPR006121">
    <property type="entry name" value="HMA_dom"/>
</dbReference>
<feature type="region of interest" description="Disordered" evidence="1">
    <location>
        <begin position="18"/>
        <end position="46"/>
    </location>
</feature>
<gene>
    <name evidence="3" type="ORF">ACFPFO_16470</name>
</gene>
<proteinExistence type="predicted"/>
<accession>A0ABD5QI17</accession>
<dbReference type="CDD" id="cd00371">
    <property type="entry name" value="HMA"/>
    <property type="match status" value="1"/>
</dbReference>
<reference evidence="3 4" key="1">
    <citation type="journal article" date="2019" name="Int. J. Syst. Evol. Microbiol.">
        <title>The Global Catalogue of Microorganisms (GCM) 10K type strain sequencing project: providing services to taxonomists for standard genome sequencing and annotation.</title>
        <authorList>
            <consortium name="The Broad Institute Genomics Platform"/>
            <consortium name="The Broad Institute Genome Sequencing Center for Infectious Disease"/>
            <person name="Wu L."/>
            <person name="Ma J."/>
        </authorList>
    </citation>
    <scope>NUCLEOTIDE SEQUENCE [LARGE SCALE GENOMIC DNA]</scope>
    <source>
        <strain evidence="3 4">CGMCC 1.15824</strain>
    </source>
</reference>
<evidence type="ECO:0000259" key="2">
    <source>
        <dbReference type="PROSITE" id="PS50846"/>
    </source>
</evidence>
<feature type="domain" description="HMA" evidence="2">
    <location>
        <begin position="1"/>
        <end position="64"/>
    </location>
</feature>
<organism evidence="3 4">
    <name type="scientific">Saliphagus infecundisoli</name>
    <dbReference type="NCBI Taxonomy" id="1849069"/>
    <lineage>
        <taxon>Archaea</taxon>
        <taxon>Methanobacteriati</taxon>
        <taxon>Methanobacteriota</taxon>
        <taxon>Stenosarchaea group</taxon>
        <taxon>Halobacteria</taxon>
        <taxon>Halobacteriales</taxon>
        <taxon>Natrialbaceae</taxon>
        <taxon>Saliphagus</taxon>
    </lineage>
</organism>
<dbReference type="Pfam" id="PF00403">
    <property type="entry name" value="HMA"/>
    <property type="match status" value="1"/>
</dbReference>
<dbReference type="EMBL" id="JBHSJG010000046">
    <property type="protein sequence ID" value="MFC4989320.1"/>
    <property type="molecule type" value="Genomic_DNA"/>
</dbReference>
<dbReference type="Proteomes" id="UP001595925">
    <property type="component" value="Unassembled WGS sequence"/>
</dbReference>
<dbReference type="Gene3D" id="3.30.70.100">
    <property type="match status" value="1"/>
</dbReference>
<sequence>MSETIRVEDMICEHCEQTVEESPEDVDGVMSASADQEVESITAEGSADTDTLVSIVNDTGCDATG</sequence>
<dbReference type="AlphaFoldDB" id="A0ABD5QI17"/>
<name>A0ABD5QI17_9EURY</name>
<feature type="compositionally biased region" description="Acidic residues" evidence="1">
    <location>
        <begin position="18"/>
        <end position="27"/>
    </location>
</feature>
<dbReference type="InterPro" id="IPR036163">
    <property type="entry name" value="HMA_dom_sf"/>
</dbReference>
<comment type="caution">
    <text evidence="3">The sequence shown here is derived from an EMBL/GenBank/DDBJ whole genome shotgun (WGS) entry which is preliminary data.</text>
</comment>
<dbReference type="RefSeq" id="WP_224829824.1">
    <property type="nucleotide sequence ID" value="NZ_JAIVEF010000027.1"/>
</dbReference>